<dbReference type="AlphaFoldDB" id="A0ABD0K7L1"/>
<feature type="region of interest" description="Disordered" evidence="1">
    <location>
        <begin position="1"/>
        <end position="29"/>
    </location>
</feature>
<reference evidence="2 3" key="1">
    <citation type="journal article" date="2023" name="Sci. Data">
        <title>Genome assembly of the Korean intertidal mud-creeper Batillaria attramentaria.</title>
        <authorList>
            <person name="Patra A.K."/>
            <person name="Ho P.T."/>
            <person name="Jun S."/>
            <person name="Lee S.J."/>
            <person name="Kim Y."/>
            <person name="Won Y.J."/>
        </authorList>
    </citation>
    <scope>NUCLEOTIDE SEQUENCE [LARGE SCALE GENOMIC DNA]</scope>
    <source>
        <strain evidence="2">Wonlab-2016</strain>
    </source>
</reference>
<comment type="caution">
    <text evidence="2">The sequence shown here is derived from an EMBL/GenBank/DDBJ whole genome shotgun (WGS) entry which is preliminary data.</text>
</comment>
<sequence>MPPTFSPSLHSVRAESSTEAESEASEQRINLPAQQKNGEEGLWHFWPGLGLLCSLSQQETVLHKTRRHVGSCDRIVRALSLSSPALRDLMLSACWVTYLTPGEPSRTCPLPSLFSVQTSASFH</sequence>
<evidence type="ECO:0000313" key="3">
    <source>
        <dbReference type="Proteomes" id="UP001519460"/>
    </source>
</evidence>
<accession>A0ABD0K7L1</accession>
<proteinExistence type="predicted"/>
<organism evidence="2 3">
    <name type="scientific">Batillaria attramentaria</name>
    <dbReference type="NCBI Taxonomy" id="370345"/>
    <lineage>
        <taxon>Eukaryota</taxon>
        <taxon>Metazoa</taxon>
        <taxon>Spiralia</taxon>
        <taxon>Lophotrochozoa</taxon>
        <taxon>Mollusca</taxon>
        <taxon>Gastropoda</taxon>
        <taxon>Caenogastropoda</taxon>
        <taxon>Sorbeoconcha</taxon>
        <taxon>Cerithioidea</taxon>
        <taxon>Batillariidae</taxon>
        <taxon>Batillaria</taxon>
    </lineage>
</organism>
<dbReference type="EMBL" id="JACVVK020000236">
    <property type="protein sequence ID" value="KAK7482953.1"/>
    <property type="molecule type" value="Genomic_DNA"/>
</dbReference>
<evidence type="ECO:0000256" key="1">
    <source>
        <dbReference type="SAM" id="MobiDB-lite"/>
    </source>
</evidence>
<evidence type="ECO:0000313" key="2">
    <source>
        <dbReference type="EMBL" id="KAK7482953.1"/>
    </source>
</evidence>
<gene>
    <name evidence="2" type="ORF">BaRGS_00025853</name>
</gene>
<dbReference type="Proteomes" id="UP001519460">
    <property type="component" value="Unassembled WGS sequence"/>
</dbReference>
<name>A0ABD0K7L1_9CAEN</name>
<keyword evidence="3" id="KW-1185">Reference proteome</keyword>
<protein>
    <submittedName>
        <fullName evidence="2">Uncharacterized protein</fullName>
    </submittedName>
</protein>